<dbReference type="InterPro" id="IPR008966">
    <property type="entry name" value="Adhesion_dom_sf"/>
</dbReference>
<accession>A0ABW7M4R8</accession>
<evidence type="ECO:0000313" key="8">
    <source>
        <dbReference type="Proteomes" id="UP001609821"/>
    </source>
</evidence>
<name>A0ABW7M4R8_9PSED</name>
<evidence type="ECO:0000256" key="1">
    <source>
        <dbReference type="ARBA" id="ARBA00004561"/>
    </source>
</evidence>
<reference evidence="7 8" key="1">
    <citation type="submission" date="2024-10" db="EMBL/GenBank/DDBJ databases">
        <title>Aeromonas and Pseudomonas from the Cagarras Archipelago, Rio de Janeiro, Brazil.</title>
        <authorList>
            <person name="Canellas A.L.B."/>
            <person name="Laport M.S."/>
        </authorList>
    </citation>
    <scope>NUCLEOTIDE SEQUENCE [LARGE SCALE GENOMIC DNA]</scope>
    <source>
        <strain evidence="7 8">CPF-4</strain>
    </source>
</reference>
<comment type="similarity">
    <text evidence="2">Belongs to the fimbrial protein family.</text>
</comment>
<dbReference type="InterPro" id="IPR036937">
    <property type="entry name" value="Adhesion_dom_fimbrial_sf"/>
</dbReference>
<evidence type="ECO:0000256" key="5">
    <source>
        <dbReference type="SAM" id="SignalP"/>
    </source>
</evidence>
<evidence type="ECO:0000256" key="4">
    <source>
        <dbReference type="ARBA" id="ARBA00023263"/>
    </source>
</evidence>
<comment type="caution">
    <text evidence="7">The sequence shown here is derived from an EMBL/GenBank/DDBJ whole genome shotgun (WGS) entry which is preliminary data.</text>
</comment>
<evidence type="ECO:0000313" key="7">
    <source>
        <dbReference type="EMBL" id="MFH6568897.1"/>
    </source>
</evidence>
<dbReference type="RefSeq" id="WP_315968111.1">
    <property type="nucleotide sequence ID" value="NZ_JBINXB010000057.1"/>
</dbReference>
<keyword evidence="4" id="KW-0281">Fimbrium</keyword>
<dbReference type="Proteomes" id="UP001609821">
    <property type="component" value="Unassembled WGS sequence"/>
</dbReference>
<dbReference type="InterPro" id="IPR050263">
    <property type="entry name" value="Bact_Fimbrial_Adh_Pro"/>
</dbReference>
<sequence>MKFAKLSLAMLFSASCFAVQAQAADGEINFQGTVTSNTCSAAVSDVNGGGAGSVTMGTVTALSLAKAGDRAGASAFELSLVAPAVGEGETNNCDLAAGTATVRFMSMNGAAGANGEWVGLTNVGTEGVAKNVAIQIRDTTGNVVAMGQDSTIYENLTEPMRFTANYIATGAATAGEANAKVAFSIDYK</sequence>
<feature type="chain" id="PRO_5045891664" evidence="5">
    <location>
        <begin position="24"/>
        <end position="188"/>
    </location>
</feature>
<evidence type="ECO:0000259" key="6">
    <source>
        <dbReference type="Pfam" id="PF00419"/>
    </source>
</evidence>
<proteinExistence type="inferred from homology"/>
<evidence type="ECO:0000256" key="2">
    <source>
        <dbReference type="ARBA" id="ARBA00006671"/>
    </source>
</evidence>
<comment type="subcellular location">
    <subcellularLocation>
        <location evidence="1">Fimbrium</location>
    </subcellularLocation>
</comment>
<dbReference type="Gene3D" id="2.60.40.1090">
    <property type="entry name" value="Fimbrial-type adhesion domain"/>
    <property type="match status" value="1"/>
</dbReference>
<dbReference type="EMBL" id="JBINXB010000057">
    <property type="protein sequence ID" value="MFH6568897.1"/>
    <property type="molecule type" value="Genomic_DNA"/>
</dbReference>
<protein>
    <submittedName>
        <fullName evidence="7">Fimbrial protein</fullName>
    </submittedName>
</protein>
<feature type="domain" description="Fimbrial-type adhesion" evidence="6">
    <location>
        <begin position="28"/>
        <end position="188"/>
    </location>
</feature>
<organism evidence="7 8">
    <name type="scientific">Pseudomonas kulmbachensis</name>
    <dbReference type="NCBI Taxonomy" id="3043408"/>
    <lineage>
        <taxon>Bacteria</taxon>
        <taxon>Pseudomonadati</taxon>
        <taxon>Pseudomonadota</taxon>
        <taxon>Gammaproteobacteria</taxon>
        <taxon>Pseudomonadales</taxon>
        <taxon>Pseudomonadaceae</taxon>
        <taxon>Pseudomonas</taxon>
    </lineage>
</organism>
<gene>
    <name evidence="7" type="ORF">ACHMWK_23350</name>
</gene>
<evidence type="ECO:0000256" key="3">
    <source>
        <dbReference type="ARBA" id="ARBA00022729"/>
    </source>
</evidence>
<keyword evidence="8" id="KW-1185">Reference proteome</keyword>
<keyword evidence="3 5" id="KW-0732">Signal</keyword>
<dbReference type="PANTHER" id="PTHR33420:SF12">
    <property type="entry name" value="FIMBRIN-LIKE PROTEIN FIMI-RELATED"/>
    <property type="match status" value="1"/>
</dbReference>
<dbReference type="SUPFAM" id="SSF49401">
    <property type="entry name" value="Bacterial adhesins"/>
    <property type="match status" value="1"/>
</dbReference>
<dbReference type="PROSITE" id="PS51257">
    <property type="entry name" value="PROKAR_LIPOPROTEIN"/>
    <property type="match status" value="1"/>
</dbReference>
<dbReference type="InterPro" id="IPR000259">
    <property type="entry name" value="Adhesion_dom_fimbrial"/>
</dbReference>
<feature type="signal peptide" evidence="5">
    <location>
        <begin position="1"/>
        <end position="23"/>
    </location>
</feature>
<dbReference type="PANTHER" id="PTHR33420">
    <property type="entry name" value="FIMBRIAL SUBUNIT ELFA-RELATED"/>
    <property type="match status" value="1"/>
</dbReference>
<dbReference type="Pfam" id="PF00419">
    <property type="entry name" value="Fimbrial"/>
    <property type="match status" value="1"/>
</dbReference>